<name>A0A0L6JPG1_9FIRM</name>
<proteinExistence type="predicted"/>
<dbReference type="Proteomes" id="UP000036923">
    <property type="component" value="Unassembled WGS sequence"/>
</dbReference>
<protein>
    <recommendedName>
        <fullName evidence="1">ORC1/DEAH AAA+ ATPase domain-containing protein</fullName>
    </recommendedName>
</protein>
<comment type="caution">
    <text evidence="2">The sequence shown here is derived from an EMBL/GenBank/DDBJ whole genome shotgun (WGS) entry which is preliminary data.</text>
</comment>
<feature type="domain" description="ORC1/DEAH AAA+ ATPase" evidence="1">
    <location>
        <begin position="27"/>
        <end position="180"/>
    </location>
</feature>
<reference evidence="3" key="1">
    <citation type="submission" date="2015-07" db="EMBL/GenBank/DDBJ databases">
        <title>Near-Complete Genome Sequence of the Cellulolytic Bacterium Bacteroides (Pseudobacteroides) cellulosolvens ATCC 35603.</title>
        <authorList>
            <person name="Dassa B."/>
            <person name="Utturkar S.M."/>
            <person name="Klingeman D.M."/>
            <person name="Hurt R.A."/>
            <person name="Keller M."/>
            <person name="Xu J."/>
            <person name="Reddy Y.H.K."/>
            <person name="Borovok I."/>
            <person name="Grinberg I.R."/>
            <person name="Lamed R."/>
            <person name="Zhivin O."/>
            <person name="Bayer E.A."/>
            <person name="Brown S.D."/>
        </authorList>
    </citation>
    <scope>NUCLEOTIDE SEQUENCE [LARGE SCALE GENOMIC DNA]</scope>
    <source>
        <strain evidence="3">DSM 2933</strain>
    </source>
</reference>
<dbReference type="PANTHER" id="PTHR35894:SF1">
    <property type="entry name" value="PHOSPHORIBULOKINASE _ URIDINE KINASE FAMILY"/>
    <property type="match status" value="1"/>
</dbReference>
<dbReference type="OrthoDB" id="9801665at2"/>
<dbReference type="InterPro" id="IPR052026">
    <property type="entry name" value="ExeA_AAA_ATPase_DNA-bind"/>
</dbReference>
<dbReference type="Gene3D" id="3.40.50.300">
    <property type="entry name" value="P-loop containing nucleotide triphosphate hydrolases"/>
    <property type="match status" value="1"/>
</dbReference>
<dbReference type="GO" id="GO:0016887">
    <property type="term" value="F:ATP hydrolysis activity"/>
    <property type="evidence" value="ECO:0007669"/>
    <property type="project" value="InterPro"/>
</dbReference>
<dbReference type="PANTHER" id="PTHR35894">
    <property type="entry name" value="GENERAL SECRETION PATHWAY PROTEIN A-RELATED"/>
    <property type="match status" value="1"/>
</dbReference>
<dbReference type="AlphaFoldDB" id="A0A0L6JPG1"/>
<evidence type="ECO:0000313" key="3">
    <source>
        <dbReference type="Proteomes" id="UP000036923"/>
    </source>
</evidence>
<evidence type="ECO:0000259" key="1">
    <source>
        <dbReference type="Pfam" id="PF13401"/>
    </source>
</evidence>
<sequence>MNNPDKIQFLITKEYRKFAEFCNACRQYKYIGLCYGSPGVGKTLSAQHFSMWDTIEYYISIYHTDKEIKWGEVVNKYAAFYTPRIAPSIRNLEKEINDTIHWFNVLLERTNMELKILNRSTGTHNSKIKEKKRNNNFCELIIIDEADRLTSGGLEVVRDVYDRYKIGVVLIGMPGIEKKLSRYAQFYSRVGFVHNFKSINADEMSHLLKYKWKELGLSFDPTDFSDKEAMNDILRITRGNFRLLHRLFTQIDRVMKINVCNFISKEVVEAARENLIIGDL</sequence>
<dbReference type="Pfam" id="PF13401">
    <property type="entry name" value="AAA_22"/>
    <property type="match status" value="1"/>
</dbReference>
<dbReference type="RefSeq" id="WP_036944711.1">
    <property type="nucleotide sequence ID" value="NZ_JQKC01000034.1"/>
</dbReference>
<accession>A0A0L6JPG1</accession>
<gene>
    <name evidence="2" type="ORF">Bccel_2950</name>
</gene>
<dbReference type="InterPro" id="IPR049945">
    <property type="entry name" value="AAA_22"/>
</dbReference>
<dbReference type="EMBL" id="LGTC01000001">
    <property type="protein sequence ID" value="KNY27679.1"/>
    <property type="molecule type" value="Genomic_DNA"/>
</dbReference>
<dbReference type="InterPro" id="IPR027417">
    <property type="entry name" value="P-loop_NTPase"/>
</dbReference>
<evidence type="ECO:0000313" key="2">
    <source>
        <dbReference type="EMBL" id="KNY27679.1"/>
    </source>
</evidence>
<dbReference type="SUPFAM" id="SSF52540">
    <property type="entry name" value="P-loop containing nucleoside triphosphate hydrolases"/>
    <property type="match status" value="1"/>
</dbReference>
<dbReference type="STRING" id="398512.Bccel_2950"/>
<dbReference type="eggNOG" id="COG2842">
    <property type="taxonomic scope" value="Bacteria"/>
</dbReference>
<keyword evidence="3" id="KW-1185">Reference proteome</keyword>
<organism evidence="2 3">
    <name type="scientific">Pseudobacteroides cellulosolvens ATCC 35603 = DSM 2933</name>
    <dbReference type="NCBI Taxonomy" id="398512"/>
    <lineage>
        <taxon>Bacteria</taxon>
        <taxon>Bacillati</taxon>
        <taxon>Bacillota</taxon>
        <taxon>Clostridia</taxon>
        <taxon>Eubacteriales</taxon>
        <taxon>Oscillospiraceae</taxon>
        <taxon>Pseudobacteroides</taxon>
    </lineage>
</organism>